<dbReference type="InterPro" id="IPR004000">
    <property type="entry name" value="Actin"/>
</dbReference>
<accession>A0ABR2ICK1</accession>
<gene>
    <name evidence="2" type="ORF">M9Y10_012062</name>
</gene>
<dbReference type="Proteomes" id="UP001470230">
    <property type="component" value="Unassembled WGS sequence"/>
</dbReference>
<dbReference type="PANTHER" id="PTHR11937">
    <property type="entry name" value="ACTIN"/>
    <property type="match status" value="1"/>
</dbReference>
<dbReference type="SUPFAM" id="SSF53067">
    <property type="entry name" value="Actin-like ATPase domain"/>
    <property type="match status" value="2"/>
</dbReference>
<evidence type="ECO:0000256" key="1">
    <source>
        <dbReference type="RuleBase" id="RU000487"/>
    </source>
</evidence>
<name>A0ABR2ICK1_9EUKA</name>
<keyword evidence="3" id="KW-1185">Reference proteome</keyword>
<dbReference type="SMART" id="SM00268">
    <property type="entry name" value="ACTIN"/>
    <property type="match status" value="1"/>
</dbReference>
<dbReference type="InterPro" id="IPR043129">
    <property type="entry name" value="ATPase_NBD"/>
</dbReference>
<dbReference type="PRINTS" id="PR00190">
    <property type="entry name" value="ACTIN"/>
</dbReference>
<organism evidence="2 3">
    <name type="scientific">Tritrichomonas musculus</name>
    <dbReference type="NCBI Taxonomy" id="1915356"/>
    <lineage>
        <taxon>Eukaryota</taxon>
        <taxon>Metamonada</taxon>
        <taxon>Parabasalia</taxon>
        <taxon>Tritrichomonadida</taxon>
        <taxon>Tritrichomonadidae</taxon>
        <taxon>Tritrichomonas</taxon>
    </lineage>
</organism>
<evidence type="ECO:0000313" key="3">
    <source>
        <dbReference type="Proteomes" id="UP001470230"/>
    </source>
</evidence>
<proteinExistence type="inferred from homology"/>
<evidence type="ECO:0000313" key="2">
    <source>
        <dbReference type="EMBL" id="KAK8860398.1"/>
    </source>
</evidence>
<dbReference type="Pfam" id="PF00022">
    <property type="entry name" value="Actin"/>
    <property type="match status" value="1"/>
</dbReference>
<protein>
    <recommendedName>
        <fullName evidence="4">Actin</fullName>
    </recommendedName>
</protein>
<sequence length="376" mass="42555">MEVSTVVIDNGSSMIKAGMSGYERPSILIPSIVARPKNPNVQTDILAPKEVYIGSDALKNDGQVSLNISHPIKDRKITSTEDLEKIWGYIFNDKLKVKPEEHPVIITEPPLTPESTRMESMQIMFETFNAAAYYTSCPEVFTLFSAGLTSGIAIDSGETLTDVLPVFECYPMYHVFSRLPIGGYQIDTYLKRLLLQSGIEIPDKKEMEILRDIKEKLCYVTSDLEEEQQKYEHVNEIEKTYQMPDGPEVHIGAQRFRSVEPLFDPRLIQIQSESLPQMIYETINKCGDLKQEMYKKIVLSGGTSLFPGLKERLQKDLTKLVSSNNTKINVIGNENRNNAAWFGGSILASQSSFSMMWITKDEYHDVGQQILNLKCF</sequence>
<reference evidence="2 3" key="1">
    <citation type="submission" date="2024-04" db="EMBL/GenBank/DDBJ databases">
        <title>Tritrichomonas musculus Genome.</title>
        <authorList>
            <person name="Alves-Ferreira E."/>
            <person name="Grigg M."/>
            <person name="Lorenzi H."/>
            <person name="Galac M."/>
        </authorList>
    </citation>
    <scope>NUCLEOTIDE SEQUENCE [LARGE SCALE GENOMIC DNA]</scope>
    <source>
        <strain evidence="2 3">EAF2021</strain>
    </source>
</reference>
<dbReference type="Gene3D" id="3.90.640.10">
    <property type="entry name" value="Actin, Chain A, domain 4"/>
    <property type="match status" value="1"/>
</dbReference>
<comment type="similarity">
    <text evidence="1">Belongs to the actin family.</text>
</comment>
<dbReference type="Gene3D" id="3.30.420.40">
    <property type="match status" value="2"/>
</dbReference>
<dbReference type="EMBL" id="JAPFFF010000018">
    <property type="protein sequence ID" value="KAK8860398.1"/>
    <property type="molecule type" value="Genomic_DNA"/>
</dbReference>
<comment type="caution">
    <text evidence="2">The sequence shown here is derived from an EMBL/GenBank/DDBJ whole genome shotgun (WGS) entry which is preliminary data.</text>
</comment>
<evidence type="ECO:0008006" key="4">
    <source>
        <dbReference type="Google" id="ProtNLM"/>
    </source>
</evidence>